<dbReference type="KEGG" id="psin:CAK95_00260"/>
<dbReference type="PANTHER" id="PTHR34478:SF2">
    <property type="entry name" value="MEMBRANE PROTEIN"/>
    <property type="match status" value="1"/>
</dbReference>
<name>A0A1W6ZKL2_9HYPH</name>
<dbReference type="RefSeq" id="WP_086085999.1">
    <property type="nucleotide sequence ID" value="NZ_CP021112.1"/>
</dbReference>
<accession>A0A1W6ZKL2</accession>
<evidence type="ECO:0000256" key="2">
    <source>
        <dbReference type="ARBA" id="ARBA00008854"/>
    </source>
</evidence>
<sequence length="187" mass="21302">MGFYVIGGLVLALAIYLVWIFNRLVRERNLVREGWSGIDVQLRRRTDLVPNLVETVKAYAAHERKLFEDITKIRSDSIAAANIKTQENAERELQGALSRLIALKEAYPDLKADRTFLKLQEQLAEIEDNLQMARRYYNGSVRNLNIMIQSFPNVLIARPLGFKEADFFQIEAGEGATPQVTFDRAAS</sequence>
<evidence type="ECO:0000313" key="7">
    <source>
        <dbReference type="Proteomes" id="UP000194137"/>
    </source>
</evidence>
<proteinExistence type="inferred from homology"/>
<keyword evidence="5" id="KW-0472">Membrane</keyword>
<dbReference type="Pfam" id="PF04011">
    <property type="entry name" value="LemA"/>
    <property type="match status" value="1"/>
</dbReference>
<dbReference type="PANTHER" id="PTHR34478">
    <property type="entry name" value="PROTEIN LEMA"/>
    <property type="match status" value="1"/>
</dbReference>
<dbReference type="Proteomes" id="UP000194137">
    <property type="component" value="Chromosome"/>
</dbReference>
<dbReference type="Gene3D" id="1.20.1440.20">
    <property type="entry name" value="LemA-like domain"/>
    <property type="match status" value="1"/>
</dbReference>
<dbReference type="InterPro" id="IPR007156">
    <property type="entry name" value="MamQ_LemA"/>
</dbReference>
<evidence type="ECO:0000256" key="5">
    <source>
        <dbReference type="ARBA" id="ARBA00023136"/>
    </source>
</evidence>
<evidence type="ECO:0000256" key="4">
    <source>
        <dbReference type="ARBA" id="ARBA00022989"/>
    </source>
</evidence>
<evidence type="ECO:0000256" key="1">
    <source>
        <dbReference type="ARBA" id="ARBA00004167"/>
    </source>
</evidence>
<reference evidence="6 7" key="1">
    <citation type="submission" date="2017-05" db="EMBL/GenBank/DDBJ databases">
        <title>Full genome sequence of Pseudorhodoplanes sinuspersici.</title>
        <authorList>
            <person name="Dastgheib S.M.M."/>
            <person name="Shavandi M."/>
            <person name="Tirandaz H."/>
        </authorList>
    </citation>
    <scope>NUCLEOTIDE SEQUENCE [LARGE SCALE GENOMIC DNA]</scope>
    <source>
        <strain evidence="6 7">RIPI110</strain>
    </source>
</reference>
<keyword evidence="4" id="KW-1133">Transmembrane helix</keyword>
<dbReference type="EMBL" id="CP021112">
    <property type="protein sequence ID" value="ARP97680.1"/>
    <property type="molecule type" value="Genomic_DNA"/>
</dbReference>
<dbReference type="STRING" id="1235591.CAK95_00260"/>
<protein>
    <submittedName>
        <fullName evidence="6">Uncharacterized protein</fullName>
    </submittedName>
</protein>
<evidence type="ECO:0000256" key="3">
    <source>
        <dbReference type="ARBA" id="ARBA00022692"/>
    </source>
</evidence>
<keyword evidence="7" id="KW-1185">Reference proteome</keyword>
<comment type="similarity">
    <text evidence="2">Belongs to the LemA family.</text>
</comment>
<organism evidence="6 7">
    <name type="scientific">Pseudorhodoplanes sinuspersici</name>
    <dbReference type="NCBI Taxonomy" id="1235591"/>
    <lineage>
        <taxon>Bacteria</taxon>
        <taxon>Pseudomonadati</taxon>
        <taxon>Pseudomonadota</taxon>
        <taxon>Alphaproteobacteria</taxon>
        <taxon>Hyphomicrobiales</taxon>
        <taxon>Pseudorhodoplanes</taxon>
    </lineage>
</organism>
<evidence type="ECO:0000313" key="6">
    <source>
        <dbReference type="EMBL" id="ARP97680.1"/>
    </source>
</evidence>
<comment type="subcellular location">
    <subcellularLocation>
        <location evidence="1">Membrane</location>
        <topology evidence="1">Single-pass membrane protein</topology>
    </subcellularLocation>
</comment>
<dbReference type="GO" id="GO:0016020">
    <property type="term" value="C:membrane"/>
    <property type="evidence" value="ECO:0007669"/>
    <property type="project" value="UniProtKB-SubCell"/>
</dbReference>
<dbReference type="OrthoDB" id="9804152at2"/>
<dbReference type="InterPro" id="IPR023353">
    <property type="entry name" value="LemA-like_dom_sf"/>
</dbReference>
<dbReference type="AlphaFoldDB" id="A0A1W6ZKL2"/>
<keyword evidence="3" id="KW-0812">Transmembrane</keyword>
<gene>
    <name evidence="6" type="ORF">CAK95_00260</name>
</gene>
<dbReference type="SUPFAM" id="SSF140478">
    <property type="entry name" value="LemA-like"/>
    <property type="match status" value="1"/>
</dbReference>